<gene>
    <name evidence="2" type="ORF">FJT64_020990</name>
</gene>
<evidence type="ECO:0000256" key="1">
    <source>
        <dbReference type="SAM" id="Coils"/>
    </source>
</evidence>
<keyword evidence="1" id="KW-0175">Coiled coil</keyword>
<comment type="caution">
    <text evidence="2">The sequence shown here is derived from an EMBL/GenBank/DDBJ whole genome shotgun (WGS) entry which is preliminary data.</text>
</comment>
<organism evidence="2 3">
    <name type="scientific">Amphibalanus amphitrite</name>
    <name type="common">Striped barnacle</name>
    <name type="synonym">Balanus amphitrite</name>
    <dbReference type="NCBI Taxonomy" id="1232801"/>
    <lineage>
        <taxon>Eukaryota</taxon>
        <taxon>Metazoa</taxon>
        <taxon>Ecdysozoa</taxon>
        <taxon>Arthropoda</taxon>
        <taxon>Crustacea</taxon>
        <taxon>Multicrustacea</taxon>
        <taxon>Cirripedia</taxon>
        <taxon>Thoracica</taxon>
        <taxon>Thoracicalcarea</taxon>
        <taxon>Balanomorpha</taxon>
        <taxon>Balanoidea</taxon>
        <taxon>Balanidae</taxon>
        <taxon>Amphibalaninae</taxon>
        <taxon>Amphibalanus</taxon>
    </lineage>
</organism>
<dbReference type="AlphaFoldDB" id="A0A6A4WK02"/>
<keyword evidence="3" id="KW-1185">Reference proteome</keyword>
<accession>A0A6A4WK02</accession>
<proteinExistence type="predicted"/>
<evidence type="ECO:0000313" key="3">
    <source>
        <dbReference type="Proteomes" id="UP000440578"/>
    </source>
</evidence>
<reference evidence="2 3" key="1">
    <citation type="submission" date="2019-07" db="EMBL/GenBank/DDBJ databases">
        <title>Draft genome assembly of a fouling barnacle, Amphibalanus amphitrite (Darwin, 1854): The first reference genome for Thecostraca.</title>
        <authorList>
            <person name="Kim W."/>
        </authorList>
    </citation>
    <scope>NUCLEOTIDE SEQUENCE [LARGE SCALE GENOMIC DNA]</scope>
    <source>
        <strain evidence="2">SNU_AA5</strain>
        <tissue evidence="2">Soma without cirri and trophi</tissue>
    </source>
</reference>
<protein>
    <submittedName>
        <fullName evidence="2">Uncharacterized protein</fullName>
    </submittedName>
</protein>
<evidence type="ECO:0000313" key="2">
    <source>
        <dbReference type="EMBL" id="KAF0307726.1"/>
    </source>
</evidence>
<dbReference type="EMBL" id="VIIS01000546">
    <property type="protein sequence ID" value="KAF0307726.1"/>
    <property type="molecule type" value="Genomic_DNA"/>
</dbReference>
<dbReference type="Proteomes" id="UP000440578">
    <property type="component" value="Unassembled WGS sequence"/>
</dbReference>
<name>A0A6A4WK02_AMPAM</name>
<feature type="coiled-coil region" evidence="1">
    <location>
        <begin position="612"/>
        <end position="642"/>
    </location>
</feature>
<sequence>MLYPGGFLHVRADGISEKLNAWEWVREAGVYSRLVNLNFFRTLRLRKAFGAWLSSARAHAFSRSRRRVGEALRFQPPYLSVLTTGLAQLRLALDSLRVTPADLPEGVFSVEALATTVHEMSEVATRQSRLAIHLTLDHVHQLCRQLVSDLERAWRHLHQEHCPSTYDSPVLGTARGRVAHLRSRVARCRRLESLLPVFLRLLASLVLAHASASLCSLLEPLTSRLTAERRSLLMIKAEVAQPAAGGGGEEAGTARPQLLIRPDRAQAESRLREMTRDAACMLKLGAERALQPRLEGWAMRQPDTFRSPLASERVNAHEVRFIHVLRDATWGSVEQQTSLITLLTSAMAQDFAIVNDFIENNVWILEAFHHCGVDNARSSKLPSRLTDVITELKQLIAWHSQLDVMPPQLCAGLLQVSLAEVRRKLTESVQRRAAWLLTVVTDALDGARADMRKVMKEVPAEFDGGGAQLSRWFYRITSLIRNTWSRFEPVGTALRCSMLLKHANWQEGHGTAALLEKLDESNKQMTDDWSAYLNALYSRHSALLAELDKRIPHAYRFHESALSAAESVRHQADQLPRWLGHSDVIMKALIPGFDPSMAVRLDKRIGQLLEDVARLTQLMAQLDRVMEEVDEAERVIRLLFHRHVESRPARRTYRRVSEKVGVWTSLRDLLALARLWLMDMRNSELRNLLTADLNAWHQRRRHFISDVAAERQSVRFWRDRMEEVRRLVVMMEAVQGEGTGSDNWSPIVEE</sequence>